<comment type="subcellular location">
    <subcellularLocation>
        <location evidence="1">Cell membrane</location>
    </subcellularLocation>
</comment>
<evidence type="ECO:0000256" key="1">
    <source>
        <dbReference type="ARBA" id="ARBA00004236"/>
    </source>
</evidence>
<dbReference type="RefSeq" id="WP_090172809.1">
    <property type="nucleotide sequence ID" value="NZ_FOFB01000034.1"/>
</dbReference>
<evidence type="ECO:0000256" key="3">
    <source>
        <dbReference type="ARBA" id="ARBA00022475"/>
    </source>
</evidence>
<gene>
    <name evidence="6" type="ORF">SAMN05444359_13424</name>
</gene>
<name>A0A1H9N6Q6_9BACT</name>
<dbReference type="InterPro" id="IPR011042">
    <property type="entry name" value="6-blade_b-propeller_TolB-like"/>
</dbReference>
<keyword evidence="7" id="KW-1185">Reference proteome</keyword>
<sequence>MIKFLFSLFLLSSTLSTAQQATMVYDLSSPDLLGEMPKELAEISGLSLAGQKVNELLAIQDESGKVFRLSARTGKMISSITFWKDGDYEGVEAVGDDIWVLKSTGTLYQVMNIGLPSQQVEKYNTALTGDNDVEGLTYDPTQNRLLLACKKDASNDGNSKNGRYIFSFDLATKTLAEKPVYAIEREAVQNYLLSCEKSTSHKKLCDFFLARDEFDLAPSAIAIHPITGQLYITSSVGKVLMVLNTNGTIDGLYKLEKDFFPQPEGLAFDPDGTLYISTEAKKKAPARIYRLAYRSK</sequence>
<proteinExistence type="inferred from homology"/>
<dbReference type="AlphaFoldDB" id="A0A1H9N6Q6"/>
<keyword evidence="5" id="KW-0732">Signal</keyword>
<dbReference type="InterPro" id="IPR009722">
    <property type="entry name" value="YjiK/CarP"/>
</dbReference>
<dbReference type="STRING" id="478744.SAMN05444359_13424"/>
<dbReference type="SUPFAM" id="SSF101898">
    <property type="entry name" value="NHL repeat"/>
    <property type="match status" value="1"/>
</dbReference>
<dbReference type="EMBL" id="FOFB01000034">
    <property type="protein sequence ID" value="SER31592.1"/>
    <property type="molecule type" value="Genomic_DNA"/>
</dbReference>
<protein>
    <submittedName>
        <fullName evidence="6">SdiA-regulated</fullName>
    </submittedName>
</protein>
<evidence type="ECO:0000313" key="6">
    <source>
        <dbReference type="EMBL" id="SER31592.1"/>
    </source>
</evidence>
<evidence type="ECO:0000256" key="4">
    <source>
        <dbReference type="ARBA" id="ARBA00023136"/>
    </source>
</evidence>
<comment type="similarity">
    <text evidence="2">Belongs to the YjiK family.</text>
</comment>
<dbReference type="OrthoDB" id="5292493at2"/>
<reference evidence="7" key="1">
    <citation type="submission" date="2016-10" db="EMBL/GenBank/DDBJ databases">
        <authorList>
            <person name="Varghese N."/>
            <person name="Submissions S."/>
        </authorList>
    </citation>
    <scope>NUCLEOTIDE SEQUENCE [LARGE SCALE GENOMIC DNA]</scope>
    <source>
        <strain evidence="7">DSM 24740</strain>
    </source>
</reference>
<feature type="chain" id="PRO_5011755296" evidence="5">
    <location>
        <begin position="19"/>
        <end position="296"/>
    </location>
</feature>
<evidence type="ECO:0000313" key="7">
    <source>
        <dbReference type="Proteomes" id="UP000199021"/>
    </source>
</evidence>
<dbReference type="InParanoid" id="A0A1H9N6Q6"/>
<dbReference type="Pfam" id="PF06977">
    <property type="entry name" value="SdiA-regulated"/>
    <property type="match status" value="2"/>
</dbReference>
<keyword evidence="4" id="KW-0472">Membrane</keyword>
<organism evidence="6 7">
    <name type="scientific">Neolewinella agarilytica</name>
    <dbReference type="NCBI Taxonomy" id="478744"/>
    <lineage>
        <taxon>Bacteria</taxon>
        <taxon>Pseudomonadati</taxon>
        <taxon>Bacteroidota</taxon>
        <taxon>Saprospiria</taxon>
        <taxon>Saprospirales</taxon>
        <taxon>Lewinellaceae</taxon>
        <taxon>Neolewinella</taxon>
    </lineage>
</organism>
<keyword evidence="3" id="KW-1003">Cell membrane</keyword>
<evidence type="ECO:0000256" key="5">
    <source>
        <dbReference type="SAM" id="SignalP"/>
    </source>
</evidence>
<dbReference type="Proteomes" id="UP000199021">
    <property type="component" value="Unassembled WGS sequence"/>
</dbReference>
<dbReference type="Gene3D" id="2.120.10.30">
    <property type="entry name" value="TolB, C-terminal domain"/>
    <property type="match status" value="1"/>
</dbReference>
<dbReference type="GO" id="GO:0005886">
    <property type="term" value="C:plasma membrane"/>
    <property type="evidence" value="ECO:0007669"/>
    <property type="project" value="UniProtKB-SubCell"/>
</dbReference>
<accession>A0A1H9N6Q6</accession>
<evidence type="ECO:0000256" key="2">
    <source>
        <dbReference type="ARBA" id="ARBA00009852"/>
    </source>
</evidence>
<feature type="signal peptide" evidence="5">
    <location>
        <begin position="1"/>
        <end position="18"/>
    </location>
</feature>